<dbReference type="GO" id="GO:0016301">
    <property type="term" value="F:kinase activity"/>
    <property type="evidence" value="ECO:0007669"/>
    <property type="project" value="UniProtKB-KW"/>
</dbReference>
<gene>
    <name evidence="4" type="ORF">OO016_13055</name>
</gene>
<evidence type="ECO:0000256" key="2">
    <source>
        <dbReference type="ARBA" id="ARBA00022777"/>
    </source>
</evidence>
<name>A0AAE3MN96_9FLAO</name>
<dbReference type="PANTHER" id="PTHR10584:SF167">
    <property type="entry name" value="PFKB DOMAIN PROTEIN"/>
    <property type="match status" value="1"/>
</dbReference>
<dbReference type="AlphaFoldDB" id="A0AAE3MN96"/>
<dbReference type="RefSeq" id="WP_266014839.1">
    <property type="nucleotide sequence ID" value="NZ_JAPFQP010000004.1"/>
</dbReference>
<feature type="domain" description="Carbohydrate kinase PfkB" evidence="3">
    <location>
        <begin position="167"/>
        <end position="300"/>
    </location>
</feature>
<dbReference type="PANTHER" id="PTHR10584">
    <property type="entry name" value="SUGAR KINASE"/>
    <property type="match status" value="1"/>
</dbReference>
<keyword evidence="2 4" id="KW-0418">Kinase</keyword>
<dbReference type="SUPFAM" id="SSF53613">
    <property type="entry name" value="Ribokinase-like"/>
    <property type="match status" value="1"/>
</dbReference>
<keyword evidence="5" id="KW-1185">Reference proteome</keyword>
<accession>A0AAE3MN96</accession>
<evidence type="ECO:0000256" key="1">
    <source>
        <dbReference type="ARBA" id="ARBA00022679"/>
    </source>
</evidence>
<organism evidence="4 5">
    <name type="scientific">Lentiprolixibacter aurantiacus</name>
    <dbReference type="NCBI Taxonomy" id="2993939"/>
    <lineage>
        <taxon>Bacteria</taxon>
        <taxon>Pseudomonadati</taxon>
        <taxon>Bacteroidota</taxon>
        <taxon>Flavobacteriia</taxon>
        <taxon>Flavobacteriales</taxon>
        <taxon>Flavobacteriaceae</taxon>
        <taxon>Lentiprolixibacter</taxon>
    </lineage>
</organism>
<proteinExistence type="predicted"/>
<protein>
    <submittedName>
        <fullName evidence="4">PfkB family carbohydrate kinase</fullName>
    </submittedName>
</protein>
<dbReference type="Pfam" id="PF00294">
    <property type="entry name" value="PfkB"/>
    <property type="match status" value="1"/>
</dbReference>
<keyword evidence="1" id="KW-0808">Transferase</keyword>
<evidence type="ECO:0000313" key="4">
    <source>
        <dbReference type="EMBL" id="MCX2720538.1"/>
    </source>
</evidence>
<evidence type="ECO:0000259" key="3">
    <source>
        <dbReference type="Pfam" id="PF00294"/>
    </source>
</evidence>
<dbReference type="Proteomes" id="UP001207116">
    <property type="component" value="Unassembled WGS sequence"/>
</dbReference>
<reference evidence="4" key="1">
    <citation type="submission" date="2022-11" db="EMBL/GenBank/DDBJ databases">
        <title>The characterization of three novel Bacteroidetes species and genomic analysis of their roles in tidal elemental geochemical cycles.</title>
        <authorList>
            <person name="Ma K.-J."/>
        </authorList>
    </citation>
    <scope>NUCLEOTIDE SEQUENCE</scope>
    <source>
        <strain evidence="4">M415</strain>
    </source>
</reference>
<sequence length="322" mass="36429">MTKIAVLGPIPRDTIYTYKDEMIQKYGCVTHPVIALSKLLGKEGTVIPVSHVHQKDYKGILEVFAPYDNIDTQYVSDADDRGTVIELRFLDQNNRLEKQTACMKPILPSDVAGLEDADAYVFVPITDFEISLSTLRYLKEKGKGTIIFDAHGPTSAMSISGERHRKFWVDMDEWLPYIDVLKMNLEESQVCWFKNEYEAAEMTGYDEESTEHLDDMAAHVLEHGVSYFYVTLDSRGCVMYFKENNEVKKEFITSVFMQHVIDTTGCGDSFAGGLAFGFSRFGDAIKAAQYANTLGALRTQGKTFEVFKTFDETARIIAEHYS</sequence>
<comment type="caution">
    <text evidence="4">The sequence shown here is derived from an EMBL/GenBank/DDBJ whole genome shotgun (WGS) entry which is preliminary data.</text>
</comment>
<dbReference type="Gene3D" id="3.40.1190.20">
    <property type="match status" value="1"/>
</dbReference>
<dbReference type="InterPro" id="IPR029056">
    <property type="entry name" value="Ribokinase-like"/>
</dbReference>
<dbReference type="InterPro" id="IPR011611">
    <property type="entry name" value="PfkB_dom"/>
</dbReference>
<dbReference type="EMBL" id="JAPFQP010000004">
    <property type="protein sequence ID" value="MCX2720538.1"/>
    <property type="molecule type" value="Genomic_DNA"/>
</dbReference>
<evidence type="ECO:0000313" key="5">
    <source>
        <dbReference type="Proteomes" id="UP001207116"/>
    </source>
</evidence>